<dbReference type="OrthoDB" id="2701726at2759"/>
<keyword evidence="7" id="KW-1185">Reference proteome</keyword>
<dbReference type="InterPro" id="IPR011387">
    <property type="entry name" value="TIF2A"/>
</dbReference>
<dbReference type="GO" id="GO:0003729">
    <property type="term" value="F:mRNA binding"/>
    <property type="evidence" value="ECO:0007669"/>
    <property type="project" value="TreeGrafter"/>
</dbReference>
<evidence type="ECO:0000313" key="7">
    <source>
        <dbReference type="Proteomes" id="UP000807769"/>
    </source>
</evidence>
<keyword evidence="3" id="KW-0677">Repeat</keyword>
<dbReference type="GO" id="GO:0043022">
    <property type="term" value="F:ribosome binding"/>
    <property type="evidence" value="ECO:0007669"/>
    <property type="project" value="TreeGrafter"/>
</dbReference>
<feature type="domain" description="Translation initiation factor beta propellor-like" evidence="5">
    <location>
        <begin position="92"/>
        <end position="165"/>
    </location>
</feature>
<proteinExistence type="predicted"/>
<dbReference type="GO" id="GO:0022627">
    <property type="term" value="C:cytosolic small ribosomal subunit"/>
    <property type="evidence" value="ECO:0007669"/>
    <property type="project" value="TreeGrafter"/>
</dbReference>
<organism evidence="6 7">
    <name type="scientific">Suillus subaureus</name>
    <dbReference type="NCBI Taxonomy" id="48587"/>
    <lineage>
        <taxon>Eukaryota</taxon>
        <taxon>Fungi</taxon>
        <taxon>Dikarya</taxon>
        <taxon>Basidiomycota</taxon>
        <taxon>Agaricomycotina</taxon>
        <taxon>Agaricomycetes</taxon>
        <taxon>Agaricomycetidae</taxon>
        <taxon>Boletales</taxon>
        <taxon>Suillineae</taxon>
        <taxon>Suillaceae</taxon>
        <taxon>Suillus</taxon>
    </lineage>
</organism>
<dbReference type="AlphaFoldDB" id="A0A9P7DZK5"/>
<keyword evidence="1" id="KW-0396">Initiation factor</keyword>
<dbReference type="PANTHER" id="PTHR13227:SF0">
    <property type="entry name" value="EUKARYOTIC TRANSLATION INITIATION FACTOR 2A"/>
    <property type="match status" value="1"/>
</dbReference>
<comment type="caution">
    <text evidence="6">The sequence shown here is derived from an EMBL/GenBank/DDBJ whole genome shotgun (WGS) entry which is preliminary data.</text>
</comment>
<keyword evidence="4" id="KW-0648">Protein biosynthesis</keyword>
<dbReference type="Proteomes" id="UP000807769">
    <property type="component" value="Unassembled WGS sequence"/>
</dbReference>
<name>A0A9P7DZK5_9AGAM</name>
<evidence type="ECO:0000256" key="3">
    <source>
        <dbReference type="ARBA" id="ARBA00022737"/>
    </source>
</evidence>
<gene>
    <name evidence="6" type="ORF">BJ212DRAFT_777353</name>
</gene>
<accession>A0A9P7DZK5</accession>
<dbReference type="InterPro" id="IPR013979">
    <property type="entry name" value="TIF_beta_prop-like"/>
</dbReference>
<evidence type="ECO:0000256" key="4">
    <source>
        <dbReference type="ARBA" id="ARBA00022917"/>
    </source>
</evidence>
<evidence type="ECO:0000256" key="2">
    <source>
        <dbReference type="ARBA" id="ARBA00022574"/>
    </source>
</evidence>
<dbReference type="RefSeq" id="XP_041187759.1">
    <property type="nucleotide sequence ID" value="XM_041344048.1"/>
</dbReference>
<dbReference type="GO" id="GO:0003743">
    <property type="term" value="F:translation initiation factor activity"/>
    <property type="evidence" value="ECO:0007669"/>
    <property type="project" value="UniProtKB-KW"/>
</dbReference>
<evidence type="ECO:0000313" key="6">
    <source>
        <dbReference type="EMBL" id="KAG1806993.1"/>
    </source>
</evidence>
<keyword evidence="2" id="KW-0853">WD repeat</keyword>
<dbReference type="EMBL" id="JABBWG010000046">
    <property type="protein sequence ID" value="KAG1806993.1"/>
    <property type="molecule type" value="Genomic_DNA"/>
</dbReference>
<protein>
    <recommendedName>
        <fullName evidence="5">Translation initiation factor beta propellor-like domain-containing protein</fullName>
    </recommendedName>
</protein>
<dbReference type="PANTHER" id="PTHR13227">
    <property type="entry name" value="EUKARYOTIC TRANSLATION INITIATION FACTOR 2A"/>
    <property type="match status" value="1"/>
</dbReference>
<reference evidence="6" key="1">
    <citation type="journal article" date="2020" name="New Phytol.">
        <title>Comparative genomics reveals dynamic genome evolution in host specialist ectomycorrhizal fungi.</title>
        <authorList>
            <person name="Lofgren L.A."/>
            <person name="Nguyen N.H."/>
            <person name="Vilgalys R."/>
            <person name="Ruytinx J."/>
            <person name="Liao H.L."/>
            <person name="Branco S."/>
            <person name="Kuo A."/>
            <person name="LaButti K."/>
            <person name="Lipzen A."/>
            <person name="Andreopoulos W."/>
            <person name="Pangilinan J."/>
            <person name="Riley R."/>
            <person name="Hundley H."/>
            <person name="Na H."/>
            <person name="Barry K."/>
            <person name="Grigoriev I.V."/>
            <person name="Stajich J.E."/>
            <person name="Kennedy P.G."/>
        </authorList>
    </citation>
    <scope>NUCLEOTIDE SEQUENCE</scope>
    <source>
        <strain evidence="6">MN1</strain>
    </source>
</reference>
<sequence length="218" mass="25335">MRDSLLLMPPSLHLPLPSRRPSLYIRASNLCGSFELMARTCSKSSNSSSPRAQQVTSTVALRWTRGTNQRRLVEPKLEIMQHCLRMLVVGPLDAKVDCLKNQSWISKKLIKIYIIDASFYKRSPFSKFFLTATLFPRLRVDNGMKIWYCINRSIHVQLLEELYQAFSRPTPLIQAPSFSQAILPHYRPRSMYWWKHRQLGLSHCNAQELTDRLVQIDS</sequence>
<evidence type="ECO:0000256" key="1">
    <source>
        <dbReference type="ARBA" id="ARBA00022540"/>
    </source>
</evidence>
<evidence type="ECO:0000259" key="5">
    <source>
        <dbReference type="Pfam" id="PF08662"/>
    </source>
</evidence>
<dbReference type="Pfam" id="PF08662">
    <property type="entry name" value="eIF2A"/>
    <property type="match status" value="1"/>
</dbReference>
<dbReference type="GO" id="GO:0000049">
    <property type="term" value="F:tRNA binding"/>
    <property type="evidence" value="ECO:0007669"/>
    <property type="project" value="TreeGrafter"/>
</dbReference>
<dbReference type="GeneID" id="64638064"/>